<name>M1DLV2_SOLTU</name>
<feature type="compositionally biased region" description="Basic and acidic residues" evidence="1">
    <location>
        <begin position="68"/>
        <end position="77"/>
    </location>
</feature>
<dbReference type="AlphaFoldDB" id="M1DLV2"/>
<reference evidence="2" key="2">
    <citation type="submission" date="2015-06" db="UniProtKB">
        <authorList>
            <consortium name="EnsemblPlants"/>
        </authorList>
    </citation>
    <scope>IDENTIFICATION</scope>
    <source>
        <strain evidence="2">DM1-3 516 R44</strain>
    </source>
</reference>
<reference evidence="3" key="1">
    <citation type="journal article" date="2011" name="Nature">
        <title>Genome sequence and analysis of the tuber crop potato.</title>
        <authorList>
            <consortium name="The Potato Genome Sequencing Consortium"/>
        </authorList>
    </citation>
    <scope>NUCLEOTIDE SEQUENCE [LARGE SCALE GENOMIC DNA]</scope>
    <source>
        <strain evidence="3">cv. DM1-3 516 R44</strain>
    </source>
</reference>
<evidence type="ECO:0000313" key="3">
    <source>
        <dbReference type="Proteomes" id="UP000011115"/>
    </source>
</evidence>
<dbReference type="InParanoid" id="M1DLV2"/>
<sequence length="132" mass="14049">MFENVFIVAKYKLRRTIRCNKSRSLIHSAIRPMVNSIAFLLWPSASSSSDFLHCSTNYIESVSVADSRRGHCLKSDEGATPIEASTGSESASDSVSGSSSNVITPSSSEADSAGDILLPPNTDPALVAEEPN</sequence>
<dbReference type="HOGENOM" id="CLU_1920787_0_0_1"/>
<dbReference type="Proteomes" id="UP000011115">
    <property type="component" value="Unassembled WGS sequence"/>
</dbReference>
<evidence type="ECO:0000256" key="1">
    <source>
        <dbReference type="SAM" id="MobiDB-lite"/>
    </source>
</evidence>
<organism evidence="2 3">
    <name type="scientific">Solanum tuberosum</name>
    <name type="common">Potato</name>
    <dbReference type="NCBI Taxonomy" id="4113"/>
    <lineage>
        <taxon>Eukaryota</taxon>
        <taxon>Viridiplantae</taxon>
        <taxon>Streptophyta</taxon>
        <taxon>Embryophyta</taxon>
        <taxon>Tracheophyta</taxon>
        <taxon>Spermatophyta</taxon>
        <taxon>Magnoliopsida</taxon>
        <taxon>eudicotyledons</taxon>
        <taxon>Gunneridae</taxon>
        <taxon>Pentapetalae</taxon>
        <taxon>asterids</taxon>
        <taxon>lamiids</taxon>
        <taxon>Solanales</taxon>
        <taxon>Solanaceae</taxon>
        <taxon>Solanoideae</taxon>
        <taxon>Solaneae</taxon>
        <taxon>Solanum</taxon>
    </lineage>
</organism>
<evidence type="ECO:0000313" key="2">
    <source>
        <dbReference type="EnsemblPlants" id="PGSC0003DMT400091088"/>
    </source>
</evidence>
<accession>M1DLV2</accession>
<protein>
    <submittedName>
        <fullName evidence="2">Integrase core domain containing protein</fullName>
    </submittedName>
</protein>
<keyword evidence="3" id="KW-1185">Reference proteome</keyword>
<dbReference type="PaxDb" id="4113-PGSC0003DMT400091088"/>
<proteinExistence type="predicted"/>
<dbReference type="Gramene" id="PGSC0003DMT400091088">
    <property type="protein sequence ID" value="PGSC0003DMT400091088"/>
    <property type="gene ID" value="PGSC0003DMG400040659"/>
</dbReference>
<dbReference type="EnsemblPlants" id="PGSC0003DMT400091088">
    <property type="protein sequence ID" value="PGSC0003DMT400091088"/>
    <property type="gene ID" value="PGSC0003DMG400040659"/>
</dbReference>
<feature type="compositionally biased region" description="Low complexity" evidence="1">
    <location>
        <begin position="83"/>
        <end position="108"/>
    </location>
</feature>
<feature type="region of interest" description="Disordered" evidence="1">
    <location>
        <begin position="68"/>
        <end position="132"/>
    </location>
</feature>